<evidence type="ECO:0000313" key="10">
    <source>
        <dbReference type="Proteomes" id="UP000077317"/>
    </source>
</evidence>
<dbReference type="InterPro" id="IPR003594">
    <property type="entry name" value="HATPase_dom"/>
</dbReference>
<dbReference type="Gene3D" id="3.30.565.10">
    <property type="entry name" value="Histidine kinase-like ATPase, C-terminal domain"/>
    <property type="match status" value="1"/>
</dbReference>
<reference evidence="10" key="2">
    <citation type="submission" date="2016-03" db="EMBL/GenBank/DDBJ databases">
        <title>Streptococcus antelopensis sp. nov., isolated from the feces of the Tibetan antelope (Pantholops hodgsonii) in Hoh Xil National Nature Reserve, Qinghai, China.</title>
        <authorList>
            <person name="Bai X."/>
        </authorList>
    </citation>
    <scope>NUCLEOTIDE SEQUENCE [LARGE SCALE GENOMIC DNA]</scope>
    <source>
        <strain evidence="10">TA 26</strain>
    </source>
</reference>
<evidence type="ECO:0000256" key="6">
    <source>
        <dbReference type="SAM" id="Phobius"/>
    </source>
</evidence>
<feature type="transmembrane region" description="Helical" evidence="6">
    <location>
        <begin position="12"/>
        <end position="31"/>
    </location>
</feature>
<gene>
    <name evidence="9" type="ORF">A0O21_06845</name>
</gene>
<keyword evidence="6" id="KW-0472">Membrane</keyword>
<keyword evidence="6" id="KW-1133">Transmembrane helix</keyword>
<evidence type="ECO:0000256" key="1">
    <source>
        <dbReference type="ARBA" id="ARBA00000085"/>
    </source>
</evidence>
<evidence type="ECO:0000259" key="7">
    <source>
        <dbReference type="Pfam" id="PF02518"/>
    </source>
</evidence>
<evidence type="ECO:0000256" key="2">
    <source>
        <dbReference type="ARBA" id="ARBA00012438"/>
    </source>
</evidence>
<dbReference type="STRING" id="1811193.A0O21_06845"/>
<comment type="catalytic activity">
    <reaction evidence="1">
        <text>ATP + protein L-histidine = ADP + protein N-phospho-L-histidine.</text>
        <dbReference type="EC" id="2.7.13.3"/>
    </reaction>
</comment>
<dbReference type="InterPro" id="IPR036890">
    <property type="entry name" value="HATPase_C_sf"/>
</dbReference>
<dbReference type="GO" id="GO:0046983">
    <property type="term" value="F:protein dimerization activity"/>
    <property type="evidence" value="ECO:0007669"/>
    <property type="project" value="InterPro"/>
</dbReference>
<keyword evidence="4 9" id="KW-0418">Kinase</keyword>
<keyword evidence="3" id="KW-0808">Transferase</keyword>
<dbReference type="SUPFAM" id="SSF55874">
    <property type="entry name" value="ATPase domain of HSP90 chaperone/DNA topoisomerase II/histidine kinase"/>
    <property type="match status" value="1"/>
</dbReference>
<keyword evidence="6" id="KW-0812">Transmembrane</keyword>
<evidence type="ECO:0000256" key="4">
    <source>
        <dbReference type="ARBA" id="ARBA00022777"/>
    </source>
</evidence>
<dbReference type="Pfam" id="PF07730">
    <property type="entry name" value="HisKA_3"/>
    <property type="match status" value="1"/>
</dbReference>
<keyword evidence="5" id="KW-0902">Two-component regulatory system</keyword>
<dbReference type="InterPro" id="IPR050482">
    <property type="entry name" value="Sensor_HK_TwoCompSys"/>
</dbReference>
<dbReference type="PANTHER" id="PTHR24421">
    <property type="entry name" value="NITRATE/NITRITE SENSOR PROTEIN NARX-RELATED"/>
    <property type="match status" value="1"/>
</dbReference>
<sequence length="367" mass="42465">MFNGYQKNDILFYAALIFLVYPLGGIFWFNYPLWTVPLTFVFALAYIALIHIKGIYRKTIAALWFCTMAYIVLMTCLVEPSMMWYLFFQSNLLIWRFRDSVKSYRSISFLIETIGVSLYCFFRVTSPIGQIVVIVIPAFILILHYSQNRIRFESDLQAEVYRQNQYINLLAAENERNRIGRDLHDTLGHTFAMMTLKTELALKQLDQTKMESVRKELTELHQISKDAMKEVRSLVDNLKYRTIEEELAAISEMFSFSDIKLTVDQQLDLKTLTPVVQSSATMILRELTTNVVKHAKRAQNCHIKLKTHQDRIVIEVSDDGCGFKQLTGQELQSIKERLQLVSGKAEIVSRRSPTVIRVSLAESDSKL</sequence>
<dbReference type="Pfam" id="PF02518">
    <property type="entry name" value="HATPase_c"/>
    <property type="match status" value="1"/>
</dbReference>
<organism evidence="9 10">
    <name type="scientific">Streptococcus pantholopis</name>
    <dbReference type="NCBI Taxonomy" id="1811193"/>
    <lineage>
        <taxon>Bacteria</taxon>
        <taxon>Bacillati</taxon>
        <taxon>Bacillota</taxon>
        <taxon>Bacilli</taxon>
        <taxon>Lactobacillales</taxon>
        <taxon>Streptococcaceae</taxon>
        <taxon>Streptococcus</taxon>
    </lineage>
</organism>
<dbReference type="AlphaFoldDB" id="A0A172Q8K5"/>
<dbReference type="InterPro" id="IPR011712">
    <property type="entry name" value="Sig_transdc_His_kin_sub3_dim/P"/>
</dbReference>
<evidence type="ECO:0000256" key="5">
    <source>
        <dbReference type="ARBA" id="ARBA00023012"/>
    </source>
</evidence>
<dbReference type="RefSeq" id="WP_067063403.1">
    <property type="nucleotide sequence ID" value="NZ_CP014699.1"/>
</dbReference>
<feature type="transmembrane region" description="Helical" evidence="6">
    <location>
        <begin position="131"/>
        <end position="147"/>
    </location>
</feature>
<feature type="domain" description="Histidine kinase/HSP90-like ATPase" evidence="7">
    <location>
        <begin position="280"/>
        <end position="325"/>
    </location>
</feature>
<feature type="transmembrane region" description="Helical" evidence="6">
    <location>
        <begin position="37"/>
        <end position="56"/>
    </location>
</feature>
<evidence type="ECO:0000259" key="8">
    <source>
        <dbReference type="Pfam" id="PF07730"/>
    </source>
</evidence>
<dbReference type="OrthoDB" id="9797605at2"/>
<dbReference type="GO" id="GO:0000155">
    <property type="term" value="F:phosphorelay sensor kinase activity"/>
    <property type="evidence" value="ECO:0007669"/>
    <property type="project" value="InterPro"/>
</dbReference>
<dbReference type="EC" id="2.7.13.3" evidence="2"/>
<dbReference type="KEGG" id="spat:A0O21_06845"/>
<evidence type="ECO:0000256" key="3">
    <source>
        <dbReference type="ARBA" id="ARBA00022679"/>
    </source>
</evidence>
<keyword evidence="10" id="KW-1185">Reference proteome</keyword>
<evidence type="ECO:0000313" key="9">
    <source>
        <dbReference type="EMBL" id="AND79762.1"/>
    </source>
</evidence>
<dbReference type="Proteomes" id="UP000077317">
    <property type="component" value="Chromosome"/>
</dbReference>
<reference evidence="9 10" key="1">
    <citation type="journal article" date="2016" name="Int. J. Syst. Evol. Microbiol.">
        <title>Streptococcuspantholopis sp. nov., isolated from faeces of the Tibetan antelope (Pantholops hodgsonii).</title>
        <authorList>
            <person name="Bai X."/>
            <person name="Xiong Y."/>
            <person name="Lu S."/>
            <person name="Jin D."/>
            <person name="Lai X."/>
            <person name="Yang J."/>
            <person name="Niu L."/>
            <person name="Hu S."/>
            <person name="Meng X."/>
            <person name="Pu J."/>
            <person name="Ye C."/>
            <person name="Xu J."/>
        </authorList>
    </citation>
    <scope>NUCLEOTIDE SEQUENCE [LARGE SCALE GENOMIC DNA]</scope>
    <source>
        <strain evidence="9 10">TA 26</strain>
    </source>
</reference>
<dbReference type="PANTHER" id="PTHR24421:SF63">
    <property type="entry name" value="SENSOR HISTIDINE KINASE DESK"/>
    <property type="match status" value="1"/>
</dbReference>
<dbReference type="GO" id="GO:0016020">
    <property type="term" value="C:membrane"/>
    <property type="evidence" value="ECO:0007669"/>
    <property type="project" value="InterPro"/>
</dbReference>
<dbReference type="CDD" id="cd16917">
    <property type="entry name" value="HATPase_UhpB-NarQ-NarX-like"/>
    <property type="match status" value="1"/>
</dbReference>
<accession>A0A172Q8K5</accession>
<protein>
    <recommendedName>
        <fullName evidence="2">histidine kinase</fullName>
        <ecNumber evidence="2">2.7.13.3</ecNumber>
    </recommendedName>
</protein>
<proteinExistence type="predicted"/>
<feature type="transmembrane region" description="Helical" evidence="6">
    <location>
        <begin position="63"/>
        <end position="87"/>
    </location>
</feature>
<name>A0A172Q8K5_9STRE</name>
<dbReference type="EMBL" id="CP014699">
    <property type="protein sequence ID" value="AND79762.1"/>
    <property type="molecule type" value="Genomic_DNA"/>
</dbReference>
<feature type="domain" description="Signal transduction histidine kinase subgroup 3 dimerisation and phosphoacceptor" evidence="8">
    <location>
        <begin position="175"/>
        <end position="239"/>
    </location>
</feature>
<dbReference type="Gene3D" id="1.20.5.1930">
    <property type="match status" value="1"/>
</dbReference>